<dbReference type="AlphaFoldDB" id="A0A316UHC0"/>
<dbReference type="InterPro" id="IPR020846">
    <property type="entry name" value="MFS_dom"/>
</dbReference>
<keyword evidence="12" id="KW-0762">Sugar transport</keyword>
<feature type="transmembrane region" description="Helical" evidence="10">
    <location>
        <begin position="134"/>
        <end position="152"/>
    </location>
</feature>
<comment type="catalytic activity">
    <reaction evidence="7">
        <text>myo-inositol(out) + H(+)(out) = myo-inositol(in) + H(+)(in)</text>
        <dbReference type="Rhea" id="RHEA:60364"/>
        <dbReference type="ChEBI" id="CHEBI:15378"/>
        <dbReference type="ChEBI" id="CHEBI:17268"/>
    </reaction>
</comment>
<dbReference type="FunFam" id="1.20.1250.20:FF:000078">
    <property type="entry name" value="MFS maltose transporter, putative"/>
    <property type="match status" value="1"/>
</dbReference>
<dbReference type="SUPFAM" id="SSF103473">
    <property type="entry name" value="MFS general substrate transporter"/>
    <property type="match status" value="1"/>
</dbReference>
<dbReference type="InterPro" id="IPR003663">
    <property type="entry name" value="Sugar/inositol_transpt"/>
</dbReference>
<dbReference type="STRING" id="1569628.A0A316UHC0"/>
<feature type="transmembrane region" description="Helical" evidence="10">
    <location>
        <begin position="408"/>
        <end position="430"/>
    </location>
</feature>
<dbReference type="InterPro" id="IPR005828">
    <property type="entry name" value="MFS_sugar_transport-like"/>
</dbReference>
<feature type="transmembrane region" description="Helical" evidence="10">
    <location>
        <begin position="191"/>
        <end position="211"/>
    </location>
</feature>
<protein>
    <submittedName>
        <fullName evidence="12">Sugar transporter</fullName>
    </submittedName>
</protein>
<name>A0A316UHC0_9BASI</name>
<dbReference type="GO" id="GO:0005351">
    <property type="term" value="F:carbohydrate:proton symporter activity"/>
    <property type="evidence" value="ECO:0007669"/>
    <property type="project" value="TreeGrafter"/>
</dbReference>
<dbReference type="GO" id="GO:0016020">
    <property type="term" value="C:membrane"/>
    <property type="evidence" value="ECO:0007669"/>
    <property type="project" value="UniProtKB-SubCell"/>
</dbReference>
<proteinExistence type="inferred from homology"/>
<feature type="transmembrane region" description="Helical" evidence="10">
    <location>
        <begin position="158"/>
        <end position="179"/>
    </location>
</feature>
<evidence type="ECO:0000313" key="13">
    <source>
        <dbReference type="Proteomes" id="UP000245884"/>
    </source>
</evidence>
<keyword evidence="13" id="KW-1185">Reference proteome</keyword>
<comment type="similarity">
    <text evidence="2 8">Belongs to the major facilitator superfamily. Sugar transporter (TC 2.A.1.1) family.</text>
</comment>
<dbReference type="PANTHER" id="PTHR48022">
    <property type="entry name" value="PLASTIDIC GLUCOSE TRANSPORTER 4"/>
    <property type="match status" value="1"/>
</dbReference>
<dbReference type="GeneID" id="37031776"/>
<evidence type="ECO:0000256" key="4">
    <source>
        <dbReference type="ARBA" id="ARBA00022692"/>
    </source>
</evidence>
<keyword evidence="3 8" id="KW-0813">Transport</keyword>
<dbReference type="Proteomes" id="UP000245884">
    <property type="component" value="Unassembled WGS sequence"/>
</dbReference>
<evidence type="ECO:0000313" key="12">
    <source>
        <dbReference type="EMBL" id="PWN24666.1"/>
    </source>
</evidence>
<evidence type="ECO:0000256" key="10">
    <source>
        <dbReference type="SAM" id="Phobius"/>
    </source>
</evidence>
<organism evidence="12 13">
    <name type="scientific">Jaminaea rosea</name>
    <dbReference type="NCBI Taxonomy" id="1569628"/>
    <lineage>
        <taxon>Eukaryota</taxon>
        <taxon>Fungi</taxon>
        <taxon>Dikarya</taxon>
        <taxon>Basidiomycota</taxon>
        <taxon>Ustilaginomycotina</taxon>
        <taxon>Exobasidiomycetes</taxon>
        <taxon>Microstromatales</taxon>
        <taxon>Microstromatales incertae sedis</taxon>
        <taxon>Jaminaea</taxon>
    </lineage>
</organism>
<evidence type="ECO:0000256" key="1">
    <source>
        <dbReference type="ARBA" id="ARBA00004141"/>
    </source>
</evidence>
<dbReference type="InterPro" id="IPR036259">
    <property type="entry name" value="MFS_trans_sf"/>
</dbReference>
<dbReference type="PROSITE" id="PS50850">
    <property type="entry name" value="MFS"/>
    <property type="match status" value="1"/>
</dbReference>
<feature type="transmembrane region" description="Helical" evidence="10">
    <location>
        <begin position="442"/>
        <end position="460"/>
    </location>
</feature>
<accession>A0A316UHC0</accession>
<reference evidence="12 13" key="1">
    <citation type="journal article" date="2018" name="Mol. Biol. Evol.">
        <title>Broad Genomic Sampling Reveals a Smut Pathogenic Ancestry of the Fungal Clade Ustilaginomycotina.</title>
        <authorList>
            <person name="Kijpornyongpan T."/>
            <person name="Mondo S.J."/>
            <person name="Barry K."/>
            <person name="Sandor L."/>
            <person name="Lee J."/>
            <person name="Lipzen A."/>
            <person name="Pangilinan J."/>
            <person name="LaButti K."/>
            <person name="Hainaut M."/>
            <person name="Henrissat B."/>
            <person name="Grigoriev I.V."/>
            <person name="Spatafora J.W."/>
            <person name="Aime M.C."/>
        </authorList>
    </citation>
    <scope>NUCLEOTIDE SEQUENCE [LARGE SCALE GENOMIC DNA]</scope>
    <source>
        <strain evidence="12 13">MCA 5214</strain>
    </source>
</reference>
<sequence length="562" mass="62216">MTPPAVTVAASEEQEIKHQLGGHYDEVVDRARQAAQDEKRDLSVVAAFRTHWKAALFSMGLSFALVMEGYDVVVINSFYGQATFKDTFGTAIVDGQKVITAPWQTGLSNSALVGEVAGLFLNGWLSDKIGYRRTYMGAMLVMAITIFAPVFAKTLPQLSVGEILMGVPWGIFQTLTTAYAAEICPVMLRPYLTSFVCFCWGLGIFLSSIVVRACLHIEGQWSWRLPFVLQWVWPLPLLVVAYFAPESPWFLVRKERVDEAAKALEFLKPRNATVDHVDNQIEFIRHTEALEKAEQKGSSYLECFRGSARRRTEIVCVAYALQWWCGNPLMSFAVTFFESAGLDATAAFDLNIVMNTTYMIGTVSSWFLTKRFGRRGMYIVGAALCCAHCLVLGILGCFRGTNVSWATGALLISFALFYNFTIGPICYCIVSEIPSARLRAKSISLARLAYVLTGLITNTLTPRMLSPDAWNWGSKAGFLYLGTCTLILIWCVFRLPETKGRTTADLDELFAHGVAARHFASTDVDLYLTAGRETLQAESPSVEDKKSAGLESPPVVLLTRDA</sequence>
<evidence type="ECO:0000256" key="6">
    <source>
        <dbReference type="ARBA" id="ARBA00023136"/>
    </source>
</evidence>
<dbReference type="PROSITE" id="PS00217">
    <property type="entry name" value="SUGAR_TRANSPORT_2"/>
    <property type="match status" value="1"/>
</dbReference>
<evidence type="ECO:0000259" key="11">
    <source>
        <dbReference type="PROSITE" id="PS50850"/>
    </source>
</evidence>
<feature type="transmembrane region" description="Helical" evidence="10">
    <location>
        <begin position="231"/>
        <end position="252"/>
    </location>
</feature>
<feature type="transmembrane region" description="Helical" evidence="10">
    <location>
        <begin position="376"/>
        <end position="396"/>
    </location>
</feature>
<evidence type="ECO:0000256" key="7">
    <source>
        <dbReference type="ARBA" id="ARBA00049119"/>
    </source>
</evidence>
<feature type="region of interest" description="Disordered" evidence="9">
    <location>
        <begin position="537"/>
        <end position="562"/>
    </location>
</feature>
<evidence type="ECO:0000256" key="9">
    <source>
        <dbReference type="SAM" id="MobiDB-lite"/>
    </source>
</evidence>
<gene>
    <name evidence="12" type="ORF">BDZ90DRAFT_92561</name>
</gene>
<dbReference type="PANTHER" id="PTHR48022:SF53">
    <property type="entry name" value="ALPHA-GLUCOSIDE TRANSPORTER, PUTATIVE (AFU_ORTHOLOGUE AFUA_3G01700)-RELATED"/>
    <property type="match status" value="1"/>
</dbReference>
<dbReference type="NCBIfam" id="TIGR00879">
    <property type="entry name" value="SP"/>
    <property type="match status" value="1"/>
</dbReference>
<dbReference type="Pfam" id="PF00083">
    <property type="entry name" value="Sugar_tr"/>
    <property type="match status" value="1"/>
</dbReference>
<dbReference type="EMBL" id="KZ819679">
    <property type="protein sequence ID" value="PWN24666.1"/>
    <property type="molecule type" value="Genomic_DNA"/>
</dbReference>
<dbReference type="RefSeq" id="XP_025359278.1">
    <property type="nucleotide sequence ID" value="XM_025509953.1"/>
</dbReference>
<dbReference type="Gene3D" id="1.20.1250.20">
    <property type="entry name" value="MFS general substrate transporter like domains"/>
    <property type="match status" value="1"/>
</dbReference>
<comment type="subcellular location">
    <subcellularLocation>
        <location evidence="1">Membrane</location>
        <topology evidence="1">Multi-pass membrane protein</topology>
    </subcellularLocation>
</comment>
<evidence type="ECO:0000256" key="2">
    <source>
        <dbReference type="ARBA" id="ARBA00010992"/>
    </source>
</evidence>
<dbReference type="InterPro" id="IPR005829">
    <property type="entry name" value="Sugar_transporter_CS"/>
</dbReference>
<feature type="transmembrane region" description="Helical" evidence="10">
    <location>
        <begin position="472"/>
        <end position="493"/>
    </location>
</feature>
<keyword evidence="5 10" id="KW-1133">Transmembrane helix</keyword>
<keyword evidence="4 10" id="KW-0812">Transmembrane</keyword>
<feature type="domain" description="Major facilitator superfamily (MFS) profile" evidence="11">
    <location>
        <begin position="57"/>
        <end position="499"/>
    </location>
</feature>
<evidence type="ECO:0000256" key="5">
    <source>
        <dbReference type="ARBA" id="ARBA00022989"/>
    </source>
</evidence>
<evidence type="ECO:0000256" key="8">
    <source>
        <dbReference type="RuleBase" id="RU003346"/>
    </source>
</evidence>
<dbReference type="InterPro" id="IPR050360">
    <property type="entry name" value="MFS_Sugar_Transporters"/>
</dbReference>
<feature type="transmembrane region" description="Helical" evidence="10">
    <location>
        <begin position="352"/>
        <end position="369"/>
    </location>
</feature>
<dbReference type="OrthoDB" id="6612291at2759"/>
<evidence type="ECO:0000256" key="3">
    <source>
        <dbReference type="ARBA" id="ARBA00022448"/>
    </source>
</evidence>
<keyword evidence="6 10" id="KW-0472">Membrane</keyword>
<feature type="transmembrane region" description="Helical" evidence="10">
    <location>
        <begin position="314"/>
        <end position="337"/>
    </location>
</feature>